<feature type="compositionally biased region" description="Polar residues" evidence="1">
    <location>
        <begin position="282"/>
        <end position="295"/>
    </location>
</feature>
<feature type="compositionally biased region" description="Low complexity" evidence="1">
    <location>
        <begin position="446"/>
        <end position="457"/>
    </location>
</feature>
<sequence>MAGLFNRRRRSDSYQGFSKYAYEINAYHNPTQQHGLPIQLQTPQRTASMTSAGQAAAAALRMHSTPVKQQQQQQQSHARPQQPTAQRYYTARSNSLTTGRSNSLRLYTYNPKPSYSVGNPNGRSYSLSSRNSFTGRPGVTSPLQHEYIHEEGIAGDEEDEEEEVITTKTTRVVDSAGRTTSITTKTIRTLPDGSNIIETTTKNISRPSSRLNSLSSGGNTHRAAGAAAAAAGADGNLDMIEEFENFEYSRSELDTELAGTEKLKLNTEDVPASPKQLGAAFSPTQHYERTTSLNSIGKPRSILKNSGGSIKLSQPEPVVANGTAHAHPHPPHDSPPSSIRFNPKVQTRQYSPKETQVKVKKEKLTDEELYAAAYRAANKKVFGDGANVVEPPAPAPQSPEPAKKSKYTFIPLTRKEPVQPTTPSPTIEQKPAVAAPVPVAAPAPAPATTAAPTTETPRSPNYLLSMRDQPQRQTSRKERAKEEKRQAKIRAKEAEEEERRRAKEDAEEEKRRAKEEAKLAKQQAEDEKKRLKEEAKLAKEQEKASKKKNNFLDKFISSRRRSSASSYSGTAIENRASVENGGVAPAAVAVPAAVVTGTAATVSAATPTVQAPTVQASVQAPSVQAATFKAPTVQASSVQPASVQAPTFKVPVVQAPSVQAPSVQAPSVQAPSVQAPVVDKPSAAAVETATGPATSVPQPNLEDGVHDHTEGSKTVKGHGKFFSITDAANGNGHLKESSQPEVGVPNGNLTAQAPVQKTIPAQATTVAKDTLPTSSTAPTHLAGIPINSPIYYAADEEANGSSAPAPVSAPKHVADEDSVVKVAVPVLKSRTPSLNNVITGETPIPHVPVPHLQLLDDVTVDVEPETIDDESLEETDAIDVIDDYRSSLEQRAEVPAVNGSAAAIKAPAQPFANGNVTTPAKPQTPSQDLPAPNVSSTSTGNTPQITAVPVMGAAAINTQKTDPVPQPQLDTLPDPNVASEDTEELVVEKKEKGTKRQRFLKFFVL</sequence>
<accession>A0A367YI16</accession>
<feature type="compositionally biased region" description="Polar residues" evidence="1">
    <location>
        <begin position="76"/>
        <end position="121"/>
    </location>
</feature>
<feature type="compositionally biased region" description="Basic and acidic residues" evidence="1">
    <location>
        <begin position="703"/>
        <end position="713"/>
    </location>
</feature>
<evidence type="ECO:0000313" key="3">
    <source>
        <dbReference type="Proteomes" id="UP000253472"/>
    </source>
</evidence>
<feature type="compositionally biased region" description="Basic and acidic residues" evidence="1">
    <location>
        <begin position="475"/>
        <end position="544"/>
    </location>
</feature>
<feature type="compositionally biased region" description="Low complexity" evidence="1">
    <location>
        <begin position="46"/>
        <end position="59"/>
    </location>
</feature>
<comment type="caution">
    <text evidence="2">The sequence shown here is derived from an EMBL/GenBank/DDBJ whole genome shotgun (WGS) entry which is preliminary data.</text>
</comment>
<keyword evidence="3" id="KW-1185">Reference proteome</keyword>
<dbReference type="EMBL" id="QLNQ01000020">
    <property type="protein sequence ID" value="RCK65526.1"/>
    <property type="molecule type" value="Genomic_DNA"/>
</dbReference>
<proteinExistence type="predicted"/>
<protein>
    <submittedName>
        <fullName evidence="2">Uncharacterized protein</fullName>
    </submittedName>
</protein>
<feature type="region of interest" description="Disordered" evidence="1">
    <location>
        <begin position="681"/>
        <end position="749"/>
    </location>
</feature>
<dbReference type="Proteomes" id="UP000253472">
    <property type="component" value="Unassembled WGS sequence"/>
</dbReference>
<feature type="region of interest" description="Disordered" evidence="1">
    <location>
        <begin position="910"/>
        <end position="944"/>
    </location>
</feature>
<evidence type="ECO:0000313" key="2">
    <source>
        <dbReference type="EMBL" id="RCK65526.1"/>
    </source>
</evidence>
<feature type="compositionally biased region" description="Polar residues" evidence="1">
    <location>
        <begin position="303"/>
        <end position="312"/>
    </location>
</feature>
<reference evidence="2 3" key="1">
    <citation type="submission" date="2018-06" db="EMBL/GenBank/DDBJ databases">
        <title>Whole genome sequencing of Candida tropicalis (genome annotated by CSBL at Korea University).</title>
        <authorList>
            <person name="Ahn J."/>
        </authorList>
    </citation>
    <scope>NUCLEOTIDE SEQUENCE [LARGE SCALE GENOMIC DNA]</scope>
    <source>
        <strain evidence="2 3">ATCC 20962</strain>
    </source>
</reference>
<gene>
    <name evidence="2" type="ORF">Cantr_01431</name>
</gene>
<feature type="region of interest" description="Disordered" evidence="1">
    <location>
        <begin position="384"/>
        <end position="569"/>
    </location>
</feature>
<dbReference type="STRING" id="5486.A0A367YI16"/>
<feature type="region of interest" description="Disordered" evidence="1">
    <location>
        <begin position="959"/>
        <end position="980"/>
    </location>
</feature>
<dbReference type="AlphaFoldDB" id="A0A367YI16"/>
<evidence type="ECO:0000256" key="1">
    <source>
        <dbReference type="SAM" id="MobiDB-lite"/>
    </source>
</evidence>
<feature type="compositionally biased region" description="Polar residues" evidence="1">
    <location>
        <begin position="914"/>
        <end position="944"/>
    </location>
</feature>
<feature type="region of interest" description="Disordered" evidence="1">
    <location>
        <begin position="266"/>
        <end position="342"/>
    </location>
</feature>
<name>A0A367YI16_9ASCO</name>
<organism evidence="2 3">
    <name type="scientific">Candida viswanathii</name>
    <dbReference type="NCBI Taxonomy" id="5486"/>
    <lineage>
        <taxon>Eukaryota</taxon>
        <taxon>Fungi</taxon>
        <taxon>Dikarya</taxon>
        <taxon>Ascomycota</taxon>
        <taxon>Saccharomycotina</taxon>
        <taxon>Pichiomycetes</taxon>
        <taxon>Debaryomycetaceae</taxon>
        <taxon>Candida/Lodderomyces clade</taxon>
        <taxon>Candida</taxon>
    </lineage>
</organism>
<dbReference type="OrthoDB" id="4096741at2759"/>
<feature type="region of interest" description="Disordered" evidence="1">
    <location>
        <begin position="42"/>
        <end position="121"/>
    </location>
</feature>